<gene>
    <name evidence="2" type="ORF">PHLCEN_2v11166</name>
</gene>
<keyword evidence="3" id="KW-1185">Reference proteome</keyword>
<feature type="region of interest" description="Disordered" evidence="1">
    <location>
        <begin position="1"/>
        <end position="62"/>
    </location>
</feature>
<reference evidence="2 3" key="1">
    <citation type="submission" date="2018-02" db="EMBL/GenBank/DDBJ databases">
        <title>Genome sequence of the basidiomycete white-rot fungus Phlebia centrifuga.</title>
        <authorList>
            <person name="Granchi Z."/>
            <person name="Peng M."/>
            <person name="de Vries R.P."/>
            <person name="Hilden K."/>
            <person name="Makela M.R."/>
            <person name="Grigoriev I."/>
            <person name="Riley R."/>
        </authorList>
    </citation>
    <scope>NUCLEOTIDE SEQUENCE [LARGE SCALE GENOMIC DNA]</scope>
    <source>
        <strain evidence="2 3">FBCC195</strain>
    </source>
</reference>
<name>A0A2R6NKM2_9APHY</name>
<dbReference type="EMBL" id="MLYV02001124">
    <property type="protein sequence ID" value="PSR72929.1"/>
    <property type="molecule type" value="Genomic_DNA"/>
</dbReference>
<dbReference type="OrthoDB" id="9970124at2759"/>
<evidence type="ECO:0000313" key="2">
    <source>
        <dbReference type="EMBL" id="PSR72929.1"/>
    </source>
</evidence>
<feature type="region of interest" description="Disordered" evidence="1">
    <location>
        <begin position="230"/>
        <end position="270"/>
    </location>
</feature>
<feature type="compositionally biased region" description="Basic and acidic residues" evidence="1">
    <location>
        <begin position="1"/>
        <end position="20"/>
    </location>
</feature>
<evidence type="ECO:0000256" key="1">
    <source>
        <dbReference type="SAM" id="MobiDB-lite"/>
    </source>
</evidence>
<sequence>MTHSEQRIKPNVHPEGDVHQGKFSAIPHPLPEDHHARPQFKPIPDTGWKGQPSVPSQSGGSDEVDFLNKPPYFWKSEGSAGAETFLLNFMVTQSTQSTVTVDSVNICTVHRSSGRLYSPRWVPLRLLFSTLRILSKTAQTSVRMIKNVDDSLHFFSTEKKKGEHCVPCKVSCNVCRAPIFDEGRNAVLAYPGSFKFKDHKVPMDFQPTAHIFYAQRVMDVPDGIPKWSAHKGESELIEEMSEDQGTMPKYKGKPIPDDEKYQDASKGSGT</sequence>
<feature type="compositionally biased region" description="Low complexity" evidence="1">
    <location>
        <begin position="50"/>
        <end position="61"/>
    </location>
</feature>
<dbReference type="SUPFAM" id="SSF51316">
    <property type="entry name" value="Mss4-like"/>
    <property type="match status" value="1"/>
</dbReference>
<protein>
    <recommendedName>
        <fullName evidence="4">CENP-V/GFA domain-containing protein</fullName>
    </recommendedName>
</protein>
<feature type="compositionally biased region" description="Basic and acidic residues" evidence="1">
    <location>
        <begin position="254"/>
        <end position="263"/>
    </location>
</feature>
<proteinExistence type="predicted"/>
<dbReference type="Proteomes" id="UP000186601">
    <property type="component" value="Unassembled WGS sequence"/>
</dbReference>
<dbReference type="InterPro" id="IPR011057">
    <property type="entry name" value="Mss4-like_sf"/>
</dbReference>
<comment type="caution">
    <text evidence="2">The sequence shown here is derived from an EMBL/GenBank/DDBJ whole genome shotgun (WGS) entry which is preliminary data.</text>
</comment>
<evidence type="ECO:0000313" key="3">
    <source>
        <dbReference type="Proteomes" id="UP000186601"/>
    </source>
</evidence>
<dbReference type="STRING" id="98765.A0A2R6NKM2"/>
<organism evidence="2 3">
    <name type="scientific">Hermanssonia centrifuga</name>
    <dbReference type="NCBI Taxonomy" id="98765"/>
    <lineage>
        <taxon>Eukaryota</taxon>
        <taxon>Fungi</taxon>
        <taxon>Dikarya</taxon>
        <taxon>Basidiomycota</taxon>
        <taxon>Agaricomycotina</taxon>
        <taxon>Agaricomycetes</taxon>
        <taxon>Polyporales</taxon>
        <taxon>Meruliaceae</taxon>
        <taxon>Hermanssonia</taxon>
    </lineage>
</organism>
<evidence type="ECO:0008006" key="4">
    <source>
        <dbReference type="Google" id="ProtNLM"/>
    </source>
</evidence>
<accession>A0A2R6NKM2</accession>
<dbReference type="AlphaFoldDB" id="A0A2R6NKM2"/>